<dbReference type="RefSeq" id="WP_146431217.1">
    <property type="nucleotide sequence ID" value="NZ_SJPF01000002.1"/>
</dbReference>
<proteinExistence type="predicted"/>
<evidence type="ECO:0000256" key="1">
    <source>
        <dbReference type="SAM" id="MobiDB-lite"/>
    </source>
</evidence>
<organism evidence="2 3">
    <name type="scientific">Blastopirellula retiformator</name>
    <dbReference type="NCBI Taxonomy" id="2527970"/>
    <lineage>
        <taxon>Bacteria</taxon>
        <taxon>Pseudomonadati</taxon>
        <taxon>Planctomycetota</taxon>
        <taxon>Planctomycetia</taxon>
        <taxon>Pirellulales</taxon>
        <taxon>Pirellulaceae</taxon>
        <taxon>Blastopirellula</taxon>
    </lineage>
</organism>
<dbReference type="EMBL" id="SJPF01000002">
    <property type="protein sequence ID" value="TWT34723.1"/>
    <property type="molecule type" value="Genomic_DNA"/>
</dbReference>
<gene>
    <name evidence="2" type="ORF">Enr8_21370</name>
</gene>
<dbReference type="AlphaFoldDB" id="A0A5C5V9V4"/>
<dbReference type="Proteomes" id="UP000318878">
    <property type="component" value="Unassembled WGS sequence"/>
</dbReference>
<feature type="region of interest" description="Disordered" evidence="1">
    <location>
        <begin position="71"/>
        <end position="97"/>
    </location>
</feature>
<comment type="caution">
    <text evidence="2">The sequence shown here is derived from an EMBL/GenBank/DDBJ whole genome shotgun (WGS) entry which is preliminary data.</text>
</comment>
<protein>
    <submittedName>
        <fullName evidence="2">Uncharacterized protein</fullName>
    </submittedName>
</protein>
<dbReference type="OrthoDB" id="9825085at2"/>
<keyword evidence="3" id="KW-1185">Reference proteome</keyword>
<evidence type="ECO:0000313" key="2">
    <source>
        <dbReference type="EMBL" id="TWT34723.1"/>
    </source>
</evidence>
<sequence>MLRMTTALLLICFVAESRAQDNARMATGKHSLIATFDETDARRNFFHDVNVCSEAERLTLVVVSDLAEKQDATEEADEDASNQARGGFGDPSDDGRAKWLARPLGQEPWLSPERKVHGTVDADGVIRFGVTTTRDGKLVSLHFVGRSSFAGASGKVFLLSSEKPVLEGTWKLINPFTNARLVPGFNGASPAENRGRGS</sequence>
<name>A0A5C5V9V4_9BACT</name>
<accession>A0A5C5V9V4</accession>
<evidence type="ECO:0000313" key="3">
    <source>
        <dbReference type="Proteomes" id="UP000318878"/>
    </source>
</evidence>
<reference evidence="2 3" key="1">
    <citation type="submission" date="2019-02" db="EMBL/GenBank/DDBJ databases">
        <title>Deep-cultivation of Planctomycetes and their phenomic and genomic characterization uncovers novel biology.</title>
        <authorList>
            <person name="Wiegand S."/>
            <person name="Jogler M."/>
            <person name="Boedeker C."/>
            <person name="Pinto D."/>
            <person name="Vollmers J."/>
            <person name="Rivas-Marin E."/>
            <person name="Kohn T."/>
            <person name="Peeters S.H."/>
            <person name="Heuer A."/>
            <person name="Rast P."/>
            <person name="Oberbeckmann S."/>
            <person name="Bunk B."/>
            <person name="Jeske O."/>
            <person name="Meyerdierks A."/>
            <person name="Storesund J.E."/>
            <person name="Kallscheuer N."/>
            <person name="Luecker S."/>
            <person name="Lage O.M."/>
            <person name="Pohl T."/>
            <person name="Merkel B.J."/>
            <person name="Hornburger P."/>
            <person name="Mueller R.-W."/>
            <person name="Bruemmer F."/>
            <person name="Labrenz M."/>
            <person name="Spormann A.M."/>
            <person name="Op Den Camp H."/>
            <person name="Overmann J."/>
            <person name="Amann R."/>
            <person name="Jetten M.S.M."/>
            <person name="Mascher T."/>
            <person name="Medema M.H."/>
            <person name="Devos D.P."/>
            <person name="Kaster A.-K."/>
            <person name="Ovreas L."/>
            <person name="Rohde M."/>
            <person name="Galperin M.Y."/>
            <person name="Jogler C."/>
        </authorList>
    </citation>
    <scope>NUCLEOTIDE SEQUENCE [LARGE SCALE GENOMIC DNA]</scope>
    <source>
        <strain evidence="2 3">Enr8</strain>
    </source>
</reference>